<evidence type="ECO:0000313" key="2">
    <source>
        <dbReference type="EMBL" id="HGS86052.1"/>
    </source>
</evidence>
<feature type="transmembrane region" description="Helical" evidence="1">
    <location>
        <begin position="94"/>
        <end position="116"/>
    </location>
</feature>
<dbReference type="AlphaFoldDB" id="A0A7C4Q2U3"/>
<feature type="transmembrane region" description="Helical" evidence="1">
    <location>
        <begin position="158"/>
        <end position="176"/>
    </location>
</feature>
<proteinExistence type="predicted"/>
<gene>
    <name evidence="2" type="ORF">ENT17_00355</name>
</gene>
<keyword evidence="1" id="KW-1133">Transmembrane helix</keyword>
<feature type="transmembrane region" description="Helical" evidence="1">
    <location>
        <begin position="122"/>
        <end position="146"/>
    </location>
</feature>
<feature type="transmembrane region" description="Helical" evidence="1">
    <location>
        <begin position="259"/>
        <end position="279"/>
    </location>
</feature>
<keyword evidence="1" id="KW-0472">Membrane</keyword>
<organism evidence="2">
    <name type="scientific">Bellilinea caldifistulae</name>
    <dbReference type="NCBI Taxonomy" id="360411"/>
    <lineage>
        <taxon>Bacteria</taxon>
        <taxon>Bacillati</taxon>
        <taxon>Chloroflexota</taxon>
        <taxon>Anaerolineae</taxon>
        <taxon>Anaerolineales</taxon>
        <taxon>Anaerolineaceae</taxon>
        <taxon>Bellilinea</taxon>
    </lineage>
</organism>
<name>A0A7C4Q2U3_9CHLR</name>
<comment type="caution">
    <text evidence="2">The sequence shown here is derived from an EMBL/GenBank/DDBJ whole genome shotgun (WGS) entry which is preliminary data.</text>
</comment>
<protein>
    <submittedName>
        <fullName evidence="2">Uncharacterized protein</fullName>
    </submittedName>
</protein>
<sequence length="289" mass="31263">MKSPSALRILVPIITGLALIAAGGGLYPAAGQPFSLVNFRGEDVTINARGLYYWDTVSSAAQMQANDAVTLFLALPLLGVSYRLTQKGSLRGKLLLTGTLGFILYTYITMCFGAAYNPFFLIYVALFSLSLFAFVLSMMSFEINSLTAHFSEKLPRRWIAGLLFFAAAFLSLAWLGRIAPTFMPGAVPLLENTTSMFIQAMDLGIVVPVCILSGVLLLRRRPWGYLLASVGLIKFLTLGTAVSLMALNMARLGVPVSPVELTIFPGMALAGMVMTIFLLKNVKEVQGVK</sequence>
<accession>A0A7C4Q2U3</accession>
<feature type="transmembrane region" description="Helical" evidence="1">
    <location>
        <begin position="63"/>
        <end position="82"/>
    </location>
</feature>
<feature type="transmembrane region" description="Helical" evidence="1">
    <location>
        <begin position="225"/>
        <end position="247"/>
    </location>
</feature>
<evidence type="ECO:0000256" key="1">
    <source>
        <dbReference type="SAM" id="Phobius"/>
    </source>
</evidence>
<feature type="transmembrane region" description="Helical" evidence="1">
    <location>
        <begin position="196"/>
        <end position="218"/>
    </location>
</feature>
<dbReference type="EMBL" id="DSXR01000006">
    <property type="protein sequence ID" value="HGS86052.1"/>
    <property type="molecule type" value="Genomic_DNA"/>
</dbReference>
<keyword evidence="1" id="KW-0812">Transmembrane</keyword>
<reference evidence="2" key="1">
    <citation type="journal article" date="2020" name="mSystems">
        <title>Genome- and Community-Level Interaction Insights into Carbon Utilization and Element Cycling Functions of Hydrothermarchaeota in Hydrothermal Sediment.</title>
        <authorList>
            <person name="Zhou Z."/>
            <person name="Liu Y."/>
            <person name="Xu W."/>
            <person name="Pan J."/>
            <person name="Luo Z.H."/>
            <person name="Li M."/>
        </authorList>
    </citation>
    <scope>NUCLEOTIDE SEQUENCE [LARGE SCALE GENOMIC DNA]</scope>
    <source>
        <strain evidence="2">SpSt-556</strain>
    </source>
</reference>
<feature type="transmembrane region" description="Helical" evidence="1">
    <location>
        <begin position="7"/>
        <end position="30"/>
    </location>
</feature>